<feature type="domain" description="IPT/TIG" evidence="2">
    <location>
        <begin position="1046"/>
        <end position="1131"/>
    </location>
</feature>
<organism evidence="3 4">
    <name type="scientific">Lagenidium giganteum</name>
    <dbReference type="NCBI Taxonomy" id="4803"/>
    <lineage>
        <taxon>Eukaryota</taxon>
        <taxon>Sar</taxon>
        <taxon>Stramenopiles</taxon>
        <taxon>Oomycota</taxon>
        <taxon>Peronosporomycetes</taxon>
        <taxon>Pythiales</taxon>
        <taxon>Pythiaceae</taxon>
    </lineage>
</organism>
<reference evidence="3" key="1">
    <citation type="submission" date="2022-11" db="EMBL/GenBank/DDBJ databases">
        <authorList>
            <person name="Morgan W.R."/>
            <person name="Tartar A."/>
        </authorList>
    </citation>
    <scope>NUCLEOTIDE SEQUENCE</scope>
    <source>
        <strain evidence="3">ARSEF 373</strain>
    </source>
</reference>
<comment type="caution">
    <text evidence="3">The sequence shown here is derived from an EMBL/GenBank/DDBJ whole genome shotgun (WGS) entry which is preliminary data.</text>
</comment>
<keyword evidence="4" id="KW-1185">Reference proteome</keyword>
<feature type="non-terminal residue" evidence="3">
    <location>
        <position position="1"/>
    </location>
</feature>
<sequence>YGYHPFDGSARKGVCKGNHAADQDVAGGRTKMPRSCTARTMRMPVRSVMVLAVEVLLLLLLLCGRDVSAQVGGNPWSPFTTLRQRHLVAFYPLTEDARDYAPSGSIDGFQQHGHDRRLRTQDKGAYDAMDFGASDGIDLPVTVHEAMLPEVTFGAWIRLDWPEQQHGCVISQDGSAAGRSLCLDQGRWLVANQSVPMSMLPSTWMFVAATFSQTDQKAQLYVDGEMSSIPVSIRGVLTRATVLGAHANSAGGFVGEMKSTFFYDVVLKSSELNFLRSRGVERPTLVTGEGGYAFRQARSDVKAALSVDLRGQIETSVEATVGGWVYIEALPTEAFCLCQISLGGAMTKISIWSLVDGQSNAFIRVNMESINPSDDRQWILPDASLPLTTWQRYQLVLTNGSLNVAFDGVQKATISNFGLPATAIDNLRLGACRTRSVGLIGFKGMIDEVSLWSRALTPSKLYKLRGRENGLMGYWTFDRPDGKFLVSSTALGQPSLTMEVLIEDFSVAIDTIPSIYGASQALMADPLAIQNGQRQLVKLKAVSLIPCFKLSYLIVQVPEFGLLYQPTMDTVSNQLEGVVSKGAQLSNLDVVNSPFLVYEATNPLNTQRQSSFTYRALCDSAQSENSVQVVFSVSPSMHQPHYTAKPRIQYVLSMVQAIDVDEQEYNGATPYTIDFSGALSPVAILPAVATSAGTTSSSTTNQTERNDAFEIKGNAKIAELQAVLHDLKVESSMSYPLSPGYSLHLPQLDTVAAYTSTCTFGFLGSLLSTPEIVDVHPQQVPVNMSTSVYVKGRNFYGPFQCAWSGMTTVTATTLSSTLLRCPLPAPSQTGRVELKVVSSWSTDTTNGITAIINVFSQFQVAAVLPQNRVIHVGSTVHIEGTVQFDLQPTHCVVMAIDAADSTSTSILTVDPVADSFQSPGRLSCVIPDLGARAQNVSVYMARDSVIVGCAGDFNLATEPSVYRVNSQYLPMGTLQIDVFGNDFLMTGNLSCLVDGIVQPAIFRSSSWLQCMGGNSVGIPKQTTMIGISANGIDFFYPDAGGLAPTSSRFIDITPQFGPISGGTLLSVKGQGFAALSKYECLLGSVVVLASFISSELITCTTPPTVSVGAQNISLLVDGVSTSNAVTAFTYVTRPRVLYSLPVNAPGSVIPTITLISSTGFDTSLLFCRFDNLNTRYNGIITAVRFAQGIFQCTSSVLLNPGKYMIRVSADGQQFSSDFESTLLYIHSELVVRNVLPASGPASGKTVVTVNGEGFYDSASIACRFGKELTQARYISANQMECVAPAWTADLGTSNSVDVGLVTNGFQWSTTSAKFRYFAEPVVDFLIPSAVAVGSTRNVSLVGSYFSSLGELTCRFGDEVRRGTLQLPTVLTCDAWTAPPTASTVSISVSLNGQDYTDSTAQVVVFDQVHLEDVYPRVIARNSNSTVSLYGTGFYGTGDTVCKIGSQLVKASILSSEQADCSINMGATGVFQVQLSLNGGSDLSAFSPVQLQVIDPPRFSNNFPRVGPAEGGTMMTVLTGTLAGQFDMWCIFGTLGKVKAIIGNNDSIVCTTPAVQLSDSQQTVHLSFQVGDGYIVASDLEFQFVPAPVILSVSPPTLSVNQTLRFSLIGGRFSASQSYDVQLPEIGVRIPALVVSTSVLLCEYAGNAVKSGAARVLLSVNGVDFRESGVNVTLTENASIPAFFFPKTGPSTGNTNVAICSDSIHANREYVCRFQNSNSTLARTAMKHCVLCVTNPSEVGANRLSVVERASSVEVAGNDFEFYPAPKISLVRKRESMLGESLTLLSVTGENFRDDIDFGCLIDKQNAQRAAVINSSAAQCWVLSEHRYVNSSIQVSNNRVDYSNPFPVPMMEIGTIAAVSPPLLFVGLESAITVQLASLPPYDVFCHVNGSLFITKATKITPNNTLTCLVANISVSGPILLSLSADGLNPTSPPYAMKAINKFTITQVLPSAIPINESTVVSVVGSNFVETEAFSCIVEQHVIRAVRISESILRCKLPPLKILQTFLQVSINGYAVSDAQISVELYASPRVWSLHPSEGASTGNQSVLLQGTGFNADVFPFCFFGDHAIFTEKLNNSFLATRTPAILDGSDAVEVKCYWQGRNILPSPIYFKLTSSPQLHRIHPANGFTKSNIAVQMTGTFYSNHPTECHFGNLSTEARVLSPTTVVCTAPPHSPGIVLVWVTQDAGPVEGDFPIQLFGSGPTPNLSLECHFVQRNADPIIVSARYQNSTSSLCWLPSSPSVDSSVLKMQIRMANSGVVLVESSIQLQQTPLIQAVSPSVVTELGLETILVDISETPLNAKLDCEFGVGGKRTPARFVTKSLVACKAPSFPPQTVQVRICFRNLAACSQTSAPLSFILMPGIVNVSHVNGPDPVAEVRGHNFDVRLPITCQVGNVRRSAIFVGSETMRCEIPGSLPGCVQLELFVFGSSVSSSTWRLCDPVPVISYSIDPVFGIVSGSSAVLVSGGFFHSSSTYRCHFGSFTVPAVWLTNSTVQCSSRVASGNGSVDFKLEVDGIKYQQNLTFTYVHSPTITSLEPSAGRELENVNVTVYGSGFDPIATYRCIVDGISVKAEYRSQDSLVCVFPSHRPGSVNVSIQVGNQISAAAPMLFEYLQVPVVRQVVLSESDNVWAVKVVGSGLGNVSCVVGDARIENVSSSESELICQSSTAIVPGTPIRLQLCNDLQHHNVECLSKCGFDGRRRYFHPHMSFGFERMCKSKRVPDVFIGIGDVLRISNIWPECIPFLKQLDM</sequence>
<name>A0AAV2YUI5_9STRA</name>
<proteinExistence type="predicted"/>
<evidence type="ECO:0000313" key="3">
    <source>
        <dbReference type="EMBL" id="DAZ97951.1"/>
    </source>
</evidence>
<feature type="domain" description="IPT/TIG" evidence="2">
    <location>
        <begin position="2527"/>
        <end position="2611"/>
    </location>
</feature>
<dbReference type="InterPro" id="IPR002909">
    <property type="entry name" value="IPT_dom"/>
</dbReference>
<dbReference type="Pfam" id="PF01833">
    <property type="entry name" value="TIG"/>
    <property type="match status" value="8"/>
</dbReference>
<dbReference type="EMBL" id="DAKRPA010000120">
    <property type="protein sequence ID" value="DAZ97951.1"/>
    <property type="molecule type" value="Genomic_DNA"/>
</dbReference>
<reference evidence="3" key="2">
    <citation type="journal article" date="2023" name="Microbiol Resour">
        <title>Decontamination and Annotation of the Draft Genome Sequence of the Oomycete Lagenidium giganteum ARSEF 373.</title>
        <authorList>
            <person name="Morgan W.R."/>
            <person name="Tartar A."/>
        </authorList>
    </citation>
    <scope>NUCLEOTIDE SEQUENCE</scope>
    <source>
        <strain evidence="3">ARSEF 373</strain>
    </source>
</reference>
<dbReference type="InterPro" id="IPR014756">
    <property type="entry name" value="Ig_E-set"/>
</dbReference>
<dbReference type="PANTHER" id="PTHR46769:SF2">
    <property type="entry name" value="FIBROCYSTIN-L ISOFORM 2 PRECURSOR-RELATED"/>
    <property type="match status" value="1"/>
</dbReference>
<dbReference type="SUPFAM" id="SSF49899">
    <property type="entry name" value="Concanavalin A-like lectins/glucanases"/>
    <property type="match status" value="2"/>
</dbReference>
<dbReference type="InterPro" id="IPR013783">
    <property type="entry name" value="Ig-like_fold"/>
</dbReference>
<feature type="domain" description="IPT/TIG" evidence="2">
    <location>
        <begin position="2115"/>
        <end position="2210"/>
    </location>
</feature>
<feature type="domain" description="IPT/TIG" evidence="2">
    <location>
        <begin position="2269"/>
        <end position="2358"/>
    </location>
</feature>
<dbReference type="Gene3D" id="2.60.120.200">
    <property type="match status" value="2"/>
</dbReference>
<dbReference type="PANTHER" id="PTHR46769">
    <property type="entry name" value="POLYCYSTIC KIDNEY AND HEPATIC DISEASE 1 (AUTOSOMAL RECESSIVE)-LIKE 1"/>
    <property type="match status" value="1"/>
</dbReference>
<feature type="domain" description="IPT/TIG" evidence="2">
    <location>
        <begin position="1495"/>
        <end position="1584"/>
    </location>
</feature>
<accession>A0AAV2YUI5</accession>
<feature type="domain" description="IPT/TIG" evidence="2">
    <location>
        <begin position="1228"/>
        <end position="1317"/>
    </location>
</feature>
<dbReference type="InterPro" id="IPR013320">
    <property type="entry name" value="ConA-like_dom_sf"/>
</dbReference>
<dbReference type="Gene3D" id="2.60.40.10">
    <property type="entry name" value="Immunoglobulins"/>
    <property type="match status" value="13"/>
</dbReference>
<dbReference type="SMART" id="SM00429">
    <property type="entry name" value="IPT"/>
    <property type="match status" value="8"/>
</dbReference>
<gene>
    <name evidence="3" type="ORF">N0F65_006376</name>
</gene>
<dbReference type="SUPFAM" id="SSF81296">
    <property type="entry name" value="E set domains"/>
    <property type="match status" value="10"/>
</dbReference>
<feature type="domain" description="IPT/TIG" evidence="2">
    <location>
        <begin position="769"/>
        <end position="861"/>
    </location>
</feature>
<protein>
    <recommendedName>
        <fullName evidence="2">IPT/TIG domain-containing protein</fullName>
    </recommendedName>
</protein>
<dbReference type="Pfam" id="PF13385">
    <property type="entry name" value="Laminin_G_3"/>
    <property type="match status" value="2"/>
</dbReference>
<evidence type="ECO:0000256" key="1">
    <source>
        <dbReference type="ARBA" id="ARBA00022729"/>
    </source>
</evidence>
<keyword evidence="1" id="KW-0732">Signal</keyword>
<feature type="domain" description="IPT/TIG" evidence="2">
    <location>
        <begin position="2440"/>
        <end position="2525"/>
    </location>
</feature>
<dbReference type="InterPro" id="IPR052387">
    <property type="entry name" value="Fibrocystin"/>
</dbReference>
<dbReference type="CDD" id="cd00102">
    <property type="entry name" value="IPT"/>
    <property type="match status" value="4"/>
</dbReference>
<dbReference type="Proteomes" id="UP001146120">
    <property type="component" value="Unassembled WGS sequence"/>
</dbReference>
<evidence type="ECO:0000313" key="4">
    <source>
        <dbReference type="Proteomes" id="UP001146120"/>
    </source>
</evidence>
<evidence type="ECO:0000259" key="2">
    <source>
        <dbReference type="SMART" id="SM00429"/>
    </source>
</evidence>